<organism evidence="1 2">
    <name type="scientific">Tateyamaria omphalii</name>
    <dbReference type="NCBI Taxonomy" id="299262"/>
    <lineage>
        <taxon>Bacteria</taxon>
        <taxon>Pseudomonadati</taxon>
        <taxon>Pseudomonadota</taxon>
        <taxon>Alphaproteobacteria</taxon>
        <taxon>Rhodobacterales</taxon>
        <taxon>Roseobacteraceae</taxon>
        <taxon>Tateyamaria</taxon>
    </lineage>
</organism>
<dbReference type="EMBL" id="CP019315">
    <property type="protein sequence ID" value="APX14177.1"/>
    <property type="molecule type" value="Genomic_DNA"/>
</dbReference>
<dbReference type="InterPro" id="IPR053191">
    <property type="entry name" value="DcsG_Biosynth_Enzyme"/>
</dbReference>
<protein>
    <recommendedName>
        <fullName evidence="3">ATP-grasp domain-containing protein</fullName>
    </recommendedName>
</protein>
<geneLocation type="plasmid" evidence="1 2">
    <name>pDOK1-4-3</name>
</geneLocation>
<keyword evidence="1" id="KW-0614">Plasmid</keyword>
<name>A0A1P8N1H5_9RHOB</name>
<dbReference type="SUPFAM" id="SSF56059">
    <property type="entry name" value="Glutathione synthetase ATP-binding domain-like"/>
    <property type="match status" value="1"/>
</dbReference>
<evidence type="ECO:0008006" key="3">
    <source>
        <dbReference type="Google" id="ProtNLM"/>
    </source>
</evidence>
<evidence type="ECO:0000313" key="2">
    <source>
        <dbReference type="Proteomes" id="UP000186336"/>
    </source>
</evidence>
<keyword evidence="2" id="KW-1185">Reference proteome</keyword>
<dbReference type="Proteomes" id="UP000186336">
    <property type="component" value="Plasmid pDOK1-4-3"/>
</dbReference>
<sequence>MADIILATSLLWPEPISDAPLRHALLAAGHSSASVPWNGDNQPPFYSADLVVLRSCWDYYKAPRTFLDWLDRLEVDSVPVRNRLPLVRWNFDKSYLIELREAGFNVPETRLVDPTDHVAIRSIMAEEGWRKAVRKPVSGQTGHFVDVLDVADFEDWPASIMPTERALLQEFEEDVAVLGETLLYFFNGRFSYAVQRLPEPQMGLTRIEVSVPEEVVRQAAAIVSSVDPLPLYARIDGLIRGNTFKLMELELIEPSFAFEAAPDKANEFARAIERELS</sequence>
<accession>A0A1P8N1H5</accession>
<dbReference type="RefSeq" id="WP_076630644.1">
    <property type="nucleotide sequence ID" value="NZ_CP019315.1"/>
</dbReference>
<proteinExistence type="predicted"/>
<dbReference type="PANTHER" id="PTHR39217">
    <property type="match status" value="1"/>
</dbReference>
<dbReference type="AlphaFoldDB" id="A0A1P8N1H5"/>
<reference evidence="1 2" key="1">
    <citation type="submission" date="2017-01" db="EMBL/GenBank/DDBJ databases">
        <title>Complete genome of Tateyamaria omphalii DOK1-4 isolated from seawater in Dokdo.</title>
        <authorList>
            <person name="Kim J.H."/>
            <person name="Chi W.-J."/>
        </authorList>
    </citation>
    <scope>NUCLEOTIDE SEQUENCE [LARGE SCALE GENOMIC DNA]</scope>
    <source>
        <strain evidence="1 2">DOK1-4</strain>
        <plasmid evidence="1 2">pDOK1-4-3</plasmid>
    </source>
</reference>
<evidence type="ECO:0000313" key="1">
    <source>
        <dbReference type="EMBL" id="APX14177.1"/>
    </source>
</evidence>
<dbReference type="KEGG" id="tom:BWR18_20150"/>
<dbReference type="OrthoDB" id="3373978at2"/>
<dbReference type="PANTHER" id="PTHR39217:SF1">
    <property type="entry name" value="GLUTATHIONE SYNTHETASE"/>
    <property type="match status" value="1"/>
</dbReference>
<gene>
    <name evidence="1" type="ORF">BWR18_20150</name>
</gene>